<dbReference type="CDD" id="cd16377">
    <property type="entry name" value="23S_rRNA_IVP_like"/>
    <property type="match status" value="1"/>
</dbReference>
<gene>
    <name evidence="1" type="ORF">IMZ28_02380</name>
</gene>
<protein>
    <submittedName>
        <fullName evidence="1">Four helix bundle protein</fullName>
    </submittedName>
</protein>
<dbReference type="Gene3D" id="1.20.1440.60">
    <property type="entry name" value="23S rRNA-intervening sequence"/>
    <property type="match status" value="1"/>
</dbReference>
<proteinExistence type="predicted"/>
<dbReference type="PANTHER" id="PTHR38471">
    <property type="entry name" value="FOUR HELIX BUNDLE PROTEIN"/>
    <property type="match status" value="1"/>
</dbReference>
<dbReference type="KEGG" id="sinu:IMZ28_02380"/>
<dbReference type="Proteomes" id="UP000595074">
    <property type="component" value="Chromosome"/>
</dbReference>
<dbReference type="AlphaFoldDB" id="A0A7M1S5J1"/>
<dbReference type="Pfam" id="PF05635">
    <property type="entry name" value="23S_rRNA_IVP"/>
    <property type="match status" value="1"/>
</dbReference>
<dbReference type="InterPro" id="IPR036583">
    <property type="entry name" value="23S_rRNA_IVS_sf"/>
</dbReference>
<dbReference type="NCBIfam" id="NF008912">
    <property type="entry name" value="PRK12275.1-6"/>
    <property type="match status" value="1"/>
</dbReference>
<accession>A0A7M1S5J1</accession>
<name>A0A7M1S5J1_9BACT</name>
<dbReference type="InterPro" id="IPR012657">
    <property type="entry name" value="23S_rRNA-intervening_sequence"/>
</dbReference>
<dbReference type="EMBL" id="CP063164">
    <property type="protein sequence ID" value="QOR62342.1"/>
    <property type="molecule type" value="Genomic_DNA"/>
</dbReference>
<evidence type="ECO:0000313" key="1">
    <source>
        <dbReference type="EMBL" id="QOR62342.1"/>
    </source>
</evidence>
<dbReference type="NCBIfam" id="TIGR02436">
    <property type="entry name" value="four helix bundle protein"/>
    <property type="match status" value="1"/>
</dbReference>
<keyword evidence="2" id="KW-1185">Reference proteome</keyword>
<organism evidence="1 2">
    <name type="scientific">Sulfurovum indicum</name>
    <dbReference type="NCBI Taxonomy" id="2779528"/>
    <lineage>
        <taxon>Bacteria</taxon>
        <taxon>Pseudomonadati</taxon>
        <taxon>Campylobacterota</taxon>
        <taxon>Epsilonproteobacteria</taxon>
        <taxon>Campylobacterales</taxon>
        <taxon>Sulfurovaceae</taxon>
        <taxon>Sulfurovum</taxon>
    </lineage>
</organism>
<dbReference type="PANTHER" id="PTHR38471:SF2">
    <property type="entry name" value="FOUR HELIX BUNDLE PROTEIN"/>
    <property type="match status" value="1"/>
</dbReference>
<reference evidence="1 2" key="1">
    <citation type="submission" date="2020-10" db="EMBL/GenBank/DDBJ databases">
        <title>The genome of sulfurovum sp.</title>
        <authorList>
            <person name="Xie S."/>
            <person name="Shao Z."/>
            <person name="Jiang L."/>
        </authorList>
    </citation>
    <scope>NUCLEOTIDE SEQUENCE [LARGE SCALE GENOMIC DNA]</scope>
    <source>
        <strain evidence="1 2">ST-419</strain>
    </source>
</reference>
<dbReference type="SUPFAM" id="SSF158446">
    <property type="entry name" value="IVS-encoded protein-like"/>
    <property type="match status" value="1"/>
</dbReference>
<evidence type="ECO:0000313" key="2">
    <source>
        <dbReference type="Proteomes" id="UP000595074"/>
    </source>
</evidence>
<sequence>MKCESLDVWKKSAALSADIYLNLSELKDYGFRDQLTRSGLSIPSNIAEGLERISDQEKIRFLDIARASLAEAKTQIYIGIKIYYIPKEKGQTWITELEIIGKMLSALINSIKKDMES</sequence>
<dbReference type="RefSeq" id="WP_197549074.1">
    <property type="nucleotide sequence ID" value="NZ_CP063164.1"/>
</dbReference>